<comment type="similarity">
    <text evidence="1">Belongs to the short-chain dehydrogenases/reductases (SDR) family.</text>
</comment>
<dbReference type="Proteomes" id="UP000700596">
    <property type="component" value="Unassembled WGS sequence"/>
</dbReference>
<evidence type="ECO:0000256" key="1">
    <source>
        <dbReference type="ARBA" id="ARBA00006484"/>
    </source>
</evidence>
<dbReference type="Gene3D" id="3.40.50.720">
    <property type="entry name" value="NAD(P)-binding Rossmann-like Domain"/>
    <property type="match status" value="1"/>
</dbReference>
<dbReference type="GO" id="GO:0016020">
    <property type="term" value="C:membrane"/>
    <property type="evidence" value="ECO:0007669"/>
    <property type="project" value="TreeGrafter"/>
</dbReference>
<comment type="caution">
    <text evidence="3">The sequence shown here is derived from an EMBL/GenBank/DDBJ whole genome shotgun (WGS) entry which is preliminary data.</text>
</comment>
<evidence type="ECO:0008006" key="5">
    <source>
        <dbReference type="Google" id="ProtNLM"/>
    </source>
</evidence>
<proteinExistence type="inferred from homology"/>
<dbReference type="Pfam" id="PF00106">
    <property type="entry name" value="adh_short"/>
    <property type="match status" value="1"/>
</dbReference>
<dbReference type="GO" id="GO:0016491">
    <property type="term" value="F:oxidoreductase activity"/>
    <property type="evidence" value="ECO:0007669"/>
    <property type="project" value="UniProtKB-KW"/>
</dbReference>
<dbReference type="SUPFAM" id="SSF51735">
    <property type="entry name" value="NAD(P)-binding Rossmann-fold domains"/>
    <property type="match status" value="1"/>
</dbReference>
<dbReference type="PANTHER" id="PTHR44196">
    <property type="entry name" value="DEHYDROGENASE/REDUCTASE SDR FAMILY MEMBER 7B"/>
    <property type="match status" value="1"/>
</dbReference>
<keyword evidence="4" id="KW-1185">Reference proteome</keyword>
<sequence>MDFFASDDPDFITKQINFVPTYHRQIYPAIAPKDPRNSAAGKTVLITGATRGIGKGIALTWAEAGARGIVITGRAKDRLDEVAAEIQRISPDTKVVAVTGLALSQADTTAIWNKAKEELGTIDVLIANAGLNLEGDDGYKKTGVVKPELWWEVMETNIRGPYLHVYEFLQQFLAVGKEPTGTIMIIASAAGSLTIPGGSGYSMSKLANVKQAEFLHAEHPGVRSFSVHPGLVDTNMGQDKYTQHMYIDPPELTGAYSLYLSTPRADFLRGRFSSVNWDVDELEKHKQEIEDKGLLKTAFIKAEFRPEGHPFEV</sequence>
<dbReference type="EMBL" id="JAGMWT010000013">
    <property type="protein sequence ID" value="KAH7117554.1"/>
    <property type="molecule type" value="Genomic_DNA"/>
</dbReference>
<dbReference type="AlphaFoldDB" id="A0A9P9DEM8"/>
<evidence type="ECO:0000256" key="2">
    <source>
        <dbReference type="ARBA" id="ARBA00023002"/>
    </source>
</evidence>
<keyword evidence="2" id="KW-0560">Oxidoreductase</keyword>
<evidence type="ECO:0000313" key="4">
    <source>
        <dbReference type="Proteomes" id="UP000700596"/>
    </source>
</evidence>
<dbReference type="InterPro" id="IPR002347">
    <property type="entry name" value="SDR_fam"/>
</dbReference>
<organism evidence="3 4">
    <name type="scientific">Dendryphion nanum</name>
    <dbReference type="NCBI Taxonomy" id="256645"/>
    <lineage>
        <taxon>Eukaryota</taxon>
        <taxon>Fungi</taxon>
        <taxon>Dikarya</taxon>
        <taxon>Ascomycota</taxon>
        <taxon>Pezizomycotina</taxon>
        <taxon>Dothideomycetes</taxon>
        <taxon>Pleosporomycetidae</taxon>
        <taxon>Pleosporales</taxon>
        <taxon>Torulaceae</taxon>
        <taxon>Dendryphion</taxon>
    </lineage>
</organism>
<accession>A0A9P9DEM8</accession>
<dbReference type="InterPro" id="IPR036291">
    <property type="entry name" value="NAD(P)-bd_dom_sf"/>
</dbReference>
<dbReference type="OrthoDB" id="1933717at2759"/>
<dbReference type="PANTHER" id="PTHR44196:SF1">
    <property type="entry name" value="DEHYDROGENASE_REDUCTASE SDR FAMILY MEMBER 7B"/>
    <property type="match status" value="1"/>
</dbReference>
<evidence type="ECO:0000313" key="3">
    <source>
        <dbReference type="EMBL" id="KAH7117554.1"/>
    </source>
</evidence>
<name>A0A9P9DEM8_9PLEO</name>
<protein>
    <recommendedName>
        <fullName evidence="5">NAD(P)-binding protein</fullName>
    </recommendedName>
</protein>
<dbReference type="CDD" id="cd05233">
    <property type="entry name" value="SDR_c"/>
    <property type="match status" value="1"/>
</dbReference>
<reference evidence="3" key="1">
    <citation type="journal article" date="2021" name="Nat. Commun.">
        <title>Genetic determinants of endophytism in the Arabidopsis root mycobiome.</title>
        <authorList>
            <person name="Mesny F."/>
            <person name="Miyauchi S."/>
            <person name="Thiergart T."/>
            <person name="Pickel B."/>
            <person name="Atanasova L."/>
            <person name="Karlsson M."/>
            <person name="Huettel B."/>
            <person name="Barry K.W."/>
            <person name="Haridas S."/>
            <person name="Chen C."/>
            <person name="Bauer D."/>
            <person name="Andreopoulos W."/>
            <person name="Pangilinan J."/>
            <person name="LaButti K."/>
            <person name="Riley R."/>
            <person name="Lipzen A."/>
            <person name="Clum A."/>
            <person name="Drula E."/>
            <person name="Henrissat B."/>
            <person name="Kohler A."/>
            <person name="Grigoriev I.V."/>
            <person name="Martin F.M."/>
            <person name="Hacquard S."/>
        </authorList>
    </citation>
    <scope>NUCLEOTIDE SEQUENCE</scope>
    <source>
        <strain evidence="3">MPI-CAGE-CH-0243</strain>
    </source>
</reference>
<gene>
    <name evidence="3" type="ORF">B0J11DRAFT_441630</name>
</gene>
<dbReference type="PRINTS" id="PR00081">
    <property type="entry name" value="GDHRDH"/>
</dbReference>